<dbReference type="PANTHER" id="PTHR33619">
    <property type="entry name" value="POLYSACCHARIDE EXPORT PROTEIN GFCE-RELATED"/>
    <property type="match status" value="1"/>
</dbReference>
<dbReference type="Pfam" id="PF02563">
    <property type="entry name" value="Poly_export"/>
    <property type="match status" value="1"/>
</dbReference>
<dbReference type="GO" id="GO:0046930">
    <property type="term" value="C:pore complex"/>
    <property type="evidence" value="ECO:0007669"/>
    <property type="project" value="UniProtKB-KW"/>
</dbReference>
<evidence type="ECO:0000256" key="13">
    <source>
        <dbReference type="ARBA" id="ARBA00023237"/>
    </source>
</evidence>
<dbReference type="AlphaFoldDB" id="A0A328ADU0"/>
<keyword evidence="19" id="KW-1185">Reference proteome</keyword>
<evidence type="ECO:0000256" key="14">
    <source>
        <dbReference type="ARBA" id="ARBA00023288"/>
    </source>
</evidence>
<evidence type="ECO:0000256" key="15">
    <source>
        <dbReference type="SAM" id="SignalP"/>
    </source>
</evidence>
<keyword evidence="12" id="KW-0564">Palmitate</keyword>
<keyword evidence="4" id="KW-1134">Transmembrane beta strand</keyword>
<dbReference type="GO" id="GO:0006811">
    <property type="term" value="P:monoatomic ion transport"/>
    <property type="evidence" value="ECO:0007669"/>
    <property type="project" value="UniProtKB-KW"/>
</dbReference>
<evidence type="ECO:0000256" key="5">
    <source>
        <dbReference type="ARBA" id="ARBA00022597"/>
    </source>
</evidence>
<keyword evidence="13" id="KW-0998">Cell outer membrane</keyword>
<keyword evidence="14" id="KW-0449">Lipoprotein</keyword>
<dbReference type="InterPro" id="IPR049712">
    <property type="entry name" value="Poly_export"/>
</dbReference>
<evidence type="ECO:0000259" key="17">
    <source>
        <dbReference type="Pfam" id="PF22461"/>
    </source>
</evidence>
<keyword evidence="11" id="KW-0472">Membrane</keyword>
<evidence type="ECO:0000256" key="11">
    <source>
        <dbReference type="ARBA" id="ARBA00023136"/>
    </source>
</evidence>
<evidence type="ECO:0000313" key="19">
    <source>
        <dbReference type="Proteomes" id="UP000249725"/>
    </source>
</evidence>
<proteinExistence type="inferred from homology"/>
<keyword evidence="8" id="KW-0625">Polysaccharide transport</keyword>
<evidence type="ECO:0000256" key="8">
    <source>
        <dbReference type="ARBA" id="ARBA00023047"/>
    </source>
</evidence>
<evidence type="ECO:0000313" key="18">
    <source>
        <dbReference type="EMBL" id="RAK53003.1"/>
    </source>
</evidence>
<protein>
    <submittedName>
        <fullName evidence="18">Polysaccharide export protein</fullName>
    </submittedName>
</protein>
<evidence type="ECO:0000259" key="16">
    <source>
        <dbReference type="Pfam" id="PF02563"/>
    </source>
</evidence>
<evidence type="ECO:0000256" key="2">
    <source>
        <dbReference type="ARBA" id="ARBA00009450"/>
    </source>
</evidence>
<dbReference type="PANTHER" id="PTHR33619:SF3">
    <property type="entry name" value="POLYSACCHARIDE EXPORT PROTEIN GFCE-RELATED"/>
    <property type="match status" value="1"/>
</dbReference>
<name>A0A328ADU0_9CAUL</name>
<reference evidence="19" key="1">
    <citation type="submission" date="2018-05" db="EMBL/GenBank/DDBJ databases">
        <authorList>
            <person name="Li X."/>
        </authorList>
    </citation>
    <scope>NUCLEOTIDE SEQUENCE [LARGE SCALE GENOMIC DNA]</scope>
    <source>
        <strain evidence="19">YIM 73061</strain>
    </source>
</reference>
<evidence type="ECO:0000256" key="1">
    <source>
        <dbReference type="ARBA" id="ARBA00004571"/>
    </source>
</evidence>
<organism evidence="18 19">
    <name type="scientific">Phenylobacterium deserti</name>
    <dbReference type="NCBI Taxonomy" id="1914756"/>
    <lineage>
        <taxon>Bacteria</taxon>
        <taxon>Pseudomonadati</taxon>
        <taxon>Pseudomonadota</taxon>
        <taxon>Alphaproteobacteria</taxon>
        <taxon>Caulobacterales</taxon>
        <taxon>Caulobacteraceae</taxon>
        <taxon>Phenylobacterium</taxon>
    </lineage>
</organism>
<dbReference type="Pfam" id="PF22461">
    <property type="entry name" value="SLBB_2"/>
    <property type="match status" value="1"/>
</dbReference>
<evidence type="ECO:0000256" key="9">
    <source>
        <dbReference type="ARBA" id="ARBA00023065"/>
    </source>
</evidence>
<evidence type="ECO:0000256" key="3">
    <source>
        <dbReference type="ARBA" id="ARBA00022448"/>
    </source>
</evidence>
<comment type="caution">
    <text evidence="18">The sequence shown here is derived from an EMBL/GenBank/DDBJ whole genome shotgun (WGS) entry which is preliminary data.</text>
</comment>
<evidence type="ECO:0000256" key="6">
    <source>
        <dbReference type="ARBA" id="ARBA00022692"/>
    </source>
</evidence>
<keyword evidence="6" id="KW-0812">Transmembrane</keyword>
<comment type="subcellular location">
    <subcellularLocation>
        <location evidence="1">Cell outer membrane</location>
        <topology evidence="1">Multi-pass membrane protein</topology>
    </subcellularLocation>
</comment>
<feature type="chain" id="PRO_5016463297" evidence="15">
    <location>
        <begin position="30"/>
        <end position="188"/>
    </location>
</feature>
<keyword evidence="5" id="KW-0762">Sugar transport</keyword>
<feature type="signal peptide" evidence="15">
    <location>
        <begin position="1"/>
        <end position="29"/>
    </location>
</feature>
<feature type="domain" description="Polysaccharide export protein N-terminal" evidence="16">
    <location>
        <begin position="37"/>
        <end position="109"/>
    </location>
</feature>
<dbReference type="Proteomes" id="UP000249725">
    <property type="component" value="Unassembled WGS sequence"/>
</dbReference>
<evidence type="ECO:0000256" key="12">
    <source>
        <dbReference type="ARBA" id="ARBA00023139"/>
    </source>
</evidence>
<dbReference type="OrthoDB" id="197007at2"/>
<dbReference type="GO" id="GO:0015159">
    <property type="term" value="F:polysaccharide transmembrane transporter activity"/>
    <property type="evidence" value="ECO:0007669"/>
    <property type="project" value="InterPro"/>
</dbReference>
<dbReference type="GO" id="GO:0009279">
    <property type="term" value="C:cell outer membrane"/>
    <property type="evidence" value="ECO:0007669"/>
    <property type="project" value="UniProtKB-SubCell"/>
</dbReference>
<evidence type="ECO:0000256" key="7">
    <source>
        <dbReference type="ARBA" id="ARBA00022729"/>
    </source>
</evidence>
<gene>
    <name evidence="18" type="ORF">DJ018_10625</name>
</gene>
<feature type="domain" description="SLBB" evidence="17">
    <location>
        <begin position="115"/>
        <end position="170"/>
    </location>
</feature>
<keyword evidence="3" id="KW-0813">Transport</keyword>
<keyword evidence="9" id="KW-0406">Ion transport</keyword>
<dbReference type="Gene3D" id="3.10.560.10">
    <property type="entry name" value="Outer membrane lipoprotein wza domain like"/>
    <property type="match status" value="1"/>
</dbReference>
<evidence type="ECO:0000256" key="10">
    <source>
        <dbReference type="ARBA" id="ARBA00023114"/>
    </source>
</evidence>
<sequence length="188" mass="20211">MRRLLALAAVVVACMGFLMFGGAASVAQAQEAGRAIADYRLGSGDKIRVITFGEEALTGEFFVGGSGKVSFPLIGEVQAAGLSAPEFQRAVEAALKEGYLKEPRVSVEVLNYRPFYILGEVTKPGEYPYTNGLTVLNAVATANGFTYRANTKKVFIKRANSDKEEELALTSSTQVAPGDTIRIAERFF</sequence>
<dbReference type="InterPro" id="IPR003715">
    <property type="entry name" value="Poly_export_N"/>
</dbReference>
<dbReference type="GO" id="GO:0015288">
    <property type="term" value="F:porin activity"/>
    <property type="evidence" value="ECO:0007669"/>
    <property type="project" value="UniProtKB-KW"/>
</dbReference>
<keyword evidence="10" id="KW-0626">Porin</keyword>
<dbReference type="Gene3D" id="3.30.1950.10">
    <property type="entry name" value="wza like domain"/>
    <property type="match status" value="1"/>
</dbReference>
<keyword evidence="7 15" id="KW-0732">Signal</keyword>
<comment type="similarity">
    <text evidence="2">Belongs to the BexD/CtrA/VexA family.</text>
</comment>
<dbReference type="RefSeq" id="WP_111515288.1">
    <property type="nucleotide sequence ID" value="NZ_QFYR01000002.1"/>
</dbReference>
<evidence type="ECO:0000256" key="4">
    <source>
        <dbReference type="ARBA" id="ARBA00022452"/>
    </source>
</evidence>
<accession>A0A328ADU0</accession>
<dbReference type="EMBL" id="QFYR01000002">
    <property type="protein sequence ID" value="RAK53003.1"/>
    <property type="molecule type" value="Genomic_DNA"/>
</dbReference>
<dbReference type="InterPro" id="IPR054765">
    <property type="entry name" value="SLBB_dom"/>
</dbReference>